<dbReference type="PROSITE" id="PS00138">
    <property type="entry name" value="SUBTILASE_SER"/>
    <property type="match status" value="1"/>
</dbReference>
<evidence type="ECO:0000256" key="4">
    <source>
        <dbReference type="ARBA" id="ARBA00022825"/>
    </source>
</evidence>
<dbReference type="PANTHER" id="PTHR43806:SF11">
    <property type="entry name" value="CEREVISIN-RELATED"/>
    <property type="match status" value="1"/>
</dbReference>
<sequence>MPPSANTKLLSLLFWASTQLAAEAQPTAAASLNGFRPTISHQLPSAPASAEPSLRTDHNSRIAGDLQRLYASWSATSRARTATPQLRATYPQLLLNTDASSVLVRITGKDIKSLLPALQAHGFKEQSSWPALHFTEGFLPIAELGRGQNGVATLAEQGLLGVRASYRPFTNAGRVTSEADLVLQTERVRATQPGHYNGQGVRIGVMSDSFNALGGAAVDVASGDLPASVQLLQDLTSSTPGVTDEGRAMCQLIYDLAPGAQQVFSSVFLGEGNFAAQIHRLANPGLGNCKVLTDDIRYYEEPFFQDGVVAQAIDEVVTERGVAYFSSAGNYGSQSYENAAPSFVAIGNQGSVQLNFSTTGTDLTQEFSIPQGGNVLLALQWSDPFYTVAGVKTDLDAYLISSRGDTVALANDNNIGLQTPSEFLAFTNDTARTHTTTFSLTIVRFRGTANPTRLKYINAGTGTATEWLTNSGTVIGHAAAAQAQAVAAVGYYNQRTIQPYSSQGSPTILFAPNGTPLSAPEVRAKPNLTAVDGVNNTFFGSPGNDLEGDGFPNFFGTSAAAPHAAAAAALLRQAEPDLTGTQVYERFARTARDLGPPGFDASSGAGLLDAYAALYGTTVSTPVPTIQNFEGGALNQYWTTNNDLAGRVQIRMDEGPAMGRAHLVLSAATDRYFDQQFSSPSEAIFYTDASGVTGDVLLIFREKEFNNETDDVLPLEFTGSRNGDGVALSVDGGTTWYRLADLTGPNSTTAYRSFAINLSQFARARGLTLGSDVRLKFQQYGSGRPEATVAAQQGGIAFDDLALSVVLGLASNTDAAGLQAWPTPVSRGTSLNLALPAQDGSATLTLVDALGRTVWRREVPSSGKVLPHTASAPLTPGLYTLIYQPASGNGAARRILVE</sequence>
<dbReference type="CDD" id="cd05562">
    <property type="entry name" value="Peptidases_S53_like"/>
    <property type="match status" value="1"/>
</dbReference>
<dbReference type="InterPro" id="IPR036852">
    <property type="entry name" value="Peptidase_S8/S53_dom_sf"/>
</dbReference>
<dbReference type="Pfam" id="PF00082">
    <property type="entry name" value="Peptidase_S8"/>
    <property type="match status" value="1"/>
</dbReference>
<protein>
    <submittedName>
        <fullName evidence="8">Fibronectin type III</fullName>
    </submittedName>
</protein>
<dbReference type="InterPro" id="IPR023828">
    <property type="entry name" value="Peptidase_S8_Ser-AS"/>
</dbReference>
<evidence type="ECO:0000256" key="1">
    <source>
        <dbReference type="ARBA" id="ARBA00011073"/>
    </source>
</evidence>
<evidence type="ECO:0000259" key="7">
    <source>
        <dbReference type="Pfam" id="PF00082"/>
    </source>
</evidence>
<evidence type="ECO:0000256" key="2">
    <source>
        <dbReference type="ARBA" id="ARBA00022670"/>
    </source>
</evidence>
<proteinExistence type="inferred from homology"/>
<keyword evidence="4" id="KW-0720">Serine protease</keyword>
<dbReference type="Proteomes" id="UP000632273">
    <property type="component" value="Unassembled WGS sequence"/>
</dbReference>
<evidence type="ECO:0000313" key="9">
    <source>
        <dbReference type="Proteomes" id="UP000632273"/>
    </source>
</evidence>
<name>A0ABQ1TLF1_9BACT</name>
<dbReference type="SUPFAM" id="SSF52743">
    <property type="entry name" value="Subtilisin-like"/>
    <property type="match status" value="1"/>
</dbReference>
<dbReference type="InterPro" id="IPR050131">
    <property type="entry name" value="Peptidase_S8_subtilisin-like"/>
</dbReference>
<dbReference type="Gene3D" id="3.40.50.200">
    <property type="entry name" value="Peptidase S8/S53 domain"/>
    <property type="match status" value="2"/>
</dbReference>
<accession>A0ABQ1TLF1</accession>
<gene>
    <name evidence="8" type="ORF">GCM10011383_03840</name>
</gene>
<feature type="signal peptide" evidence="6">
    <location>
        <begin position="1"/>
        <end position="24"/>
    </location>
</feature>
<comment type="similarity">
    <text evidence="1 5">Belongs to the peptidase S8 family.</text>
</comment>
<evidence type="ECO:0000256" key="6">
    <source>
        <dbReference type="SAM" id="SignalP"/>
    </source>
</evidence>
<feature type="domain" description="Peptidase S8/S53" evidence="7">
    <location>
        <begin position="480"/>
        <end position="606"/>
    </location>
</feature>
<dbReference type="EMBL" id="BMHT01000001">
    <property type="protein sequence ID" value="GGE96344.1"/>
    <property type="molecule type" value="Genomic_DNA"/>
</dbReference>
<evidence type="ECO:0000256" key="5">
    <source>
        <dbReference type="PROSITE-ProRule" id="PRU01240"/>
    </source>
</evidence>
<evidence type="ECO:0000256" key="3">
    <source>
        <dbReference type="ARBA" id="ARBA00022801"/>
    </source>
</evidence>
<reference evidence="9" key="1">
    <citation type="journal article" date="2019" name="Int. J. Syst. Evol. Microbiol.">
        <title>The Global Catalogue of Microorganisms (GCM) 10K type strain sequencing project: providing services to taxonomists for standard genome sequencing and annotation.</title>
        <authorList>
            <consortium name="The Broad Institute Genomics Platform"/>
            <consortium name="The Broad Institute Genome Sequencing Center for Infectious Disease"/>
            <person name="Wu L."/>
            <person name="Ma J."/>
        </authorList>
    </citation>
    <scope>NUCLEOTIDE SEQUENCE [LARGE SCALE GENOMIC DNA]</scope>
    <source>
        <strain evidence="9">CGMCC 1.15197</strain>
    </source>
</reference>
<dbReference type="InterPro" id="IPR034075">
    <property type="entry name" value="Glr3161-like_dom"/>
</dbReference>
<dbReference type="InterPro" id="IPR000209">
    <property type="entry name" value="Peptidase_S8/S53_dom"/>
</dbReference>
<dbReference type="PROSITE" id="PS51892">
    <property type="entry name" value="SUBTILASE"/>
    <property type="match status" value="1"/>
</dbReference>
<organism evidence="8 9">
    <name type="scientific">Hymenobacter cavernae</name>
    <dbReference type="NCBI Taxonomy" id="2044852"/>
    <lineage>
        <taxon>Bacteria</taxon>
        <taxon>Pseudomonadati</taxon>
        <taxon>Bacteroidota</taxon>
        <taxon>Cytophagia</taxon>
        <taxon>Cytophagales</taxon>
        <taxon>Hymenobacteraceae</taxon>
        <taxon>Hymenobacter</taxon>
    </lineage>
</organism>
<comment type="caution">
    <text evidence="8">The sequence shown here is derived from an EMBL/GenBank/DDBJ whole genome shotgun (WGS) entry which is preliminary data.</text>
</comment>
<feature type="chain" id="PRO_5046183267" evidence="6">
    <location>
        <begin position="25"/>
        <end position="898"/>
    </location>
</feature>
<dbReference type="PANTHER" id="PTHR43806">
    <property type="entry name" value="PEPTIDASE S8"/>
    <property type="match status" value="1"/>
</dbReference>
<keyword evidence="9" id="KW-1185">Reference proteome</keyword>
<evidence type="ECO:0000313" key="8">
    <source>
        <dbReference type="EMBL" id="GGE96344.1"/>
    </source>
</evidence>
<keyword evidence="6" id="KW-0732">Signal</keyword>
<keyword evidence="2" id="KW-0645">Protease</keyword>
<keyword evidence="3" id="KW-0378">Hydrolase</keyword>
<dbReference type="RefSeq" id="WP_188810384.1">
    <property type="nucleotide sequence ID" value="NZ_BMHT01000001.1"/>
</dbReference>
<comment type="caution">
    <text evidence="5">Lacks conserved residue(s) required for the propagation of feature annotation.</text>
</comment>